<comment type="caution">
    <text evidence="3">The sequence shown here is derived from an EMBL/GenBank/DDBJ whole genome shotgun (WGS) entry which is preliminary data.</text>
</comment>
<proteinExistence type="predicted"/>
<sequence length="188" mass="20658">MGPAVYFLLLPVVFALEDNTTMSYLDWNNPTADPVFCSEFNQSETCGGFGYCHEFHCVCDNGHITYPRNAAQAVRAGVPIATIGCAYPVRSRLTAFLLEFFLNLGIGYAVMGWWGLFIGQLILNLCAVSLGFIMSWINKGRDQRRTLVVLLSCLSVTALLLFIWWIIALVQIGGGLIPDAKGAPLSGW</sequence>
<name>A0ABQ8U4X2_9EUKA</name>
<feature type="signal peptide" evidence="2">
    <location>
        <begin position="1"/>
        <end position="15"/>
    </location>
</feature>
<evidence type="ECO:0000313" key="4">
    <source>
        <dbReference type="Proteomes" id="UP001141327"/>
    </source>
</evidence>
<dbReference type="EMBL" id="JAPMOS010000159">
    <property type="protein sequence ID" value="KAJ4454408.1"/>
    <property type="molecule type" value="Genomic_DNA"/>
</dbReference>
<reference evidence="3" key="1">
    <citation type="journal article" date="2022" name="bioRxiv">
        <title>Genomics of Preaxostyla Flagellates Illuminates Evolutionary Transitions and the Path Towards Mitochondrial Loss.</title>
        <authorList>
            <person name="Novak L.V.F."/>
            <person name="Treitli S.C."/>
            <person name="Pyrih J."/>
            <person name="Halakuc P."/>
            <person name="Pipaliya S.V."/>
            <person name="Vacek V."/>
            <person name="Brzon O."/>
            <person name="Soukal P."/>
            <person name="Eme L."/>
            <person name="Dacks J.B."/>
            <person name="Karnkowska A."/>
            <person name="Elias M."/>
            <person name="Hampl V."/>
        </authorList>
    </citation>
    <scope>NUCLEOTIDE SEQUENCE</scope>
    <source>
        <strain evidence="3">RCP-MX</strain>
    </source>
</reference>
<feature type="transmembrane region" description="Helical" evidence="1">
    <location>
        <begin position="146"/>
        <end position="167"/>
    </location>
</feature>
<evidence type="ECO:0000256" key="1">
    <source>
        <dbReference type="SAM" id="Phobius"/>
    </source>
</evidence>
<dbReference type="Proteomes" id="UP001141327">
    <property type="component" value="Unassembled WGS sequence"/>
</dbReference>
<accession>A0ABQ8U4X2</accession>
<keyword evidence="2" id="KW-0732">Signal</keyword>
<evidence type="ECO:0000313" key="3">
    <source>
        <dbReference type="EMBL" id="KAJ4454408.1"/>
    </source>
</evidence>
<keyword evidence="1" id="KW-0812">Transmembrane</keyword>
<organism evidence="3 4">
    <name type="scientific">Paratrimastix pyriformis</name>
    <dbReference type="NCBI Taxonomy" id="342808"/>
    <lineage>
        <taxon>Eukaryota</taxon>
        <taxon>Metamonada</taxon>
        <taxon>Preaxostyla</taxon>
        <taxon>Paratrimastigidae</taxon>
        <taxon>Paratrimastix</taxon>
    </lineage>
</organism>
<gene>
    <name evidence="3" type="ORF">PAPYR_10889</name>
</gene>
<keyword evidence="1" id="KW-0472">Membrane</keyword>
<keyword evidence="4" id="KW-1185">Reference proteome</keyword>
<protein>
    <submittedName>
        <fullName evidence="3">Uncharacterized protein</fullName>
    </submittedName>
</protein>
<feature type="transmembrane region" description="Helical" evidence="1">
    <location>
        <begin position="111"/>
        <end position="134"/>
    </location>
</feature>
<feature type="chain" id="PRO_5045123543" evidence="2">
    <location>
        <begin position="16"/>
        <end position="188"/>
    </location>
</feature>
<evidence type="ECO:0000256" key="2">
    <source>
        <dbReference type="SAM" id="SignalP"/>
    </source>
</evidence>
<keyword evidence="1" id="KW-1133">Transmembrane helix</keyword>